<keyword evidence="2" id="KW-1185">Reference proteome</keyword>
<protein>
    <submittedName>
        <fullName evidence="1">Uncharacterized protein</fullName>
    </submittedName>
</protein>
<dbReference type="EMBL" id="CM042883">
    <property type="protein sequence ID" value="KAI4375054.1"/>
    <property type="molecule type" value="Genomic_DNA"/>
</dbReference>
<dbReference type="Proteomes" id="UP001057402">
    <property type="component" value="Chromosome 4"/>
</dbReference>
<accession>A0ACB9R832</accession>
<comment type="caution">
    <text evidence="1">The sequence shown here is derived from an EMBL/GenBank/DDBJ whole genome shotgun (WGS) entry which is preliminary data.</text>
</comment>
<reference evidence="2" key="1">
    <citation type="journal article" date="2023" name="Front. Plant Sci.">
        <title>Chromosomal-level genome assembly of Melastoma candidum provides insights into trichome evolution.</title>
        <authorList>
            <person name="Zhong Y."/>
            <person name="Wu W."/>
            <person name="Sun C."/>
            <person name="Zou P."/>
            <person name="Liu Y."/>
            <person name="Dai S."/>
            <person name="Zhou R."/>
        </authorList>
    </citation>
    <scope>NUCLEOTIDE SEQUENCE [LARGE SCALE GENOMIC DNA]</scope>
</reference>
<organism evidence="1 2">
    <name type="scientific">Melastoma candidum</name>
    <dbReference type="NCBI Taxonomy" id="119954"/>
    <lineage>
        <taxon>Eukaryota</taxon>
        <taxon>Viridiplantae</taxon>
        <taxon>Streptophyta</taxon>
        <taxon>Embryophyta</taxon>
        <taxon>Tracheophyta</taxon>
        <taxon>Spermatophyta</taxon>
        <taxon>Magnoliopsida</taxon>
        <taxon>eudicotyledons</taxon>
        <taxon>Gunneridae</taxon>
        <taxon>Pentapetalae</taxon>
        <taxon>rosids</taxon>
        <taxon>malvids</taxon>
        <taxon>Myrtales</taxon>
        <taxon>Melastomataceae</taxon>
        <taxon>Melastomatoideae</taxon>
        <taxon>Melastomateae</taxon>
        <taxon>Melastoma</taxon>
    </lineage>
</organism>
<evidence type="ECO:0000313" key="2">
    <source>
        <dbReference type="Proteomes" id="UP001057402"/>
    </source>
</evidence>
<gene>
    <name evidence="1" type="ORF">MLD38_012968</name>
</gene>
<proteinExistence type="predicted"/>
<sequence length="176" mass="18702">MALETVNSPAPMATAAFDPDLHVASCSWTKRKRSRRSLPFHPRSEDEYLALCLVMLTRGHEPENKKVSLGSSSASAEDGGSDSGISSTSLPGGKGGSHECSVCGRCFASGQALGGHKRSHFDRGGVKRVKGISVSVSEASGRRCHDFDLNLPPPVETEVEEAVESPHPSKKSRRGC</sequence>
<evidence type="ECO:0000313" key="1">
    <source>
        <dbReference type="EMBL" id="KAI4375054.1"/>
    </source>
</evidence>
<name>A0ACB9R832_9MYRT</name>